<name>A0A7G5XHD9_9BACT</name>
<keyword evidence="2" id="KW-0460">Magnesium</keyword>
<proteinExistence type="inferred from homology"/>
<dbReference type="AlphaFoldDB" id="A0A7G5XHD9"/>
<accession>A0A7G5XHD9</accession>
<keyword evidence="2" id="KW-0479">Metal-binding</keyword>
<dbReference type="NCBIfam" id="TIGR00055">
    <property type="entry name" value="uppS"/>
    <property type="match status" value="1"/>
</dbReference>
<feature type="active site" evidence="2">
    <location>
        <position position="22"/>
    </location>
</feature>
<feature type="binding site" evidence="2">
    <location>
        <position position="190"/>
    </location>
    <ligand>
        <name>substrate</name>
    </ligand>
</feature>
<keyword evidence="4" id="KW-1185">Reference proteome</keyword>
<feature type="binding site" evidence="2">
    <location>
        <position position="22"/>
    </location>
    <ligand>
        <name>Mg(2+)</name>
        <dbReference type="ChEBI" id="CHEBI:18420"/>
    </ligand>
</feature>
<organism evidence="3 4">
    <name type="scientific">Lacibacter sediminis</name>
    <dbReference type="NCBI Taxonomy" id="2760713"/>
    <lineage>
        <taxon>Bacteria</taxon>
        <taxon>Pseudomonadati</taxon>
        <taxon>Bacteroidota</taxon>
        <taxon>Chitinophagia</taxon>
        <taxon>Chitinophagales</taxon>
        <taxon>Chitinophagaceae</taxon>
        <taxon>Lacibacter</taxon>
    </lineage>
</organism>
<dbReference type="HAMAP" id="MF_01139">
    <property type="entry name" value="ISPT"/>
    <property type="match status" value="1"/>
</dbReference>
<comment type="cofactor">
    <cofactor evidence="2">
        <name>Mg(2+)</name>
        <dbReference type="ChEBI" id="CHEBI:18420"/>
    </cofactor>
    <text evidence="2">Binds 2 magnesium ions per subunit.</text>
</comment>
<feature type="binding site" evidence="2">
    <location>
        <position position="73"/>
    </location>
    <ligand>
        <name>substrate</name>
    </ligand>
</feature>
<keyword evidence="1 2" id="KW-0808">Transferase</keyword>
<evidence type="ECO:0000256" key="1">
    <source>
        <dbReference type="ARBA" id="ARBA00022679"/>
    </source>
</evidence>
<dbReference type="PROSITE" id="PS01066">
    <property type="entry name" value="UPP_SYNTHASE"/>
    <property type="match status" value="1"/>
</dbReference>
<dbReference type="PANTHER" id="PTHR10291:SF0">
    <property type="entry name" value="DEHYDRODOLICHYL DIPHOSPHATE SYNTHASE 2"/>
    <property type="match status" value="1"/>
</dbReference>
<protein>
    <recommendedName>
        <fullName evidence="2">Isoprenyl transferase</fullName>
        <ecNumber evidence="2">2.5.1.-</ecNumber>
    </recommendedName>
</protein>
<comment type="subunit">
    <text evidence="2">Homodimer.</text>
</comment>
<dbReference type="InterPro" id="IPR018520">
    <property type="entry name" value="UPP_synth-like_CS"/>
</dbReference>
<dbReference type="Gene3D" id="3.40.1180.10">
    <property type="entry name" value="Decaprenyl diphosphate synthase-like"/>
    <property type="match status" value="1"/>
</dbReference>
<dbReference type="GO" id="GO:0016094">
    <property type="term" value="P:polyprenol biosynthetic process"/>
    <property type="evidence" value="ECO:0007669"/>
    <property type="project" value="TreeGrafter"/>
</dbReference>
<comment type="similarity">
    <text evidence="2">Belongs to the UPP synthase family.</text>
</comment>
<dbReference type="CDD" id="cd00475">
    <property type="entry name" value="Cis_IPPS"/>
    <property type="match status" value="1"/>
</dbReference>
<dbReference type="Pfam" id="PF01255">
    <property type="entry name" value="Prenyltransf"/>
    <property type="match status" value="1"/>
</dbReference>
<dbReference type="NCBIfam" id="NF011405">
    <property type="entry name" value="PRK14830.1"/>
    <property type="match status" value="1"/>
</dbReference>
<feature type="binding site" evidence="2">
    <location>
        <begin position="67"/>
        <end position="69"/>
    </location>
    <ligand>
        <name>substrate</name>
    </ligand>
</feature>
<feature type="binding site" evidence="2">
    <location>
        <position position="39"/>
    </location>
    <ligand>
        <name>substrate</name>
    </ligand>
</feature>
<dbReference type="KEGG" id="lacs:H4075_01440"/>
<feature type="binding site" evidence="2">
    <location>
        <begin position="196"/>
        <end position="198"/>
    </location>
    <ligand>
        <name>substrate</name>
    </ligand>
</feature>
<evidence type="ECO:0000256" key="2">
    <source>
        <dbReference type="HAMAP-Rule" id="MF_01139"/>
    </source>
</evidence>
<feature type="binding site" evidence="2">
    <location>
        <position position="35"/>
    </location>
    <ligand>
        <name>substrate</name>
    </ligand>
</feature>
<dbReference type="InterPro" id="IPR001441">
    <property type="entry name" value="UPP_synth-like"/>
</dbReference>
<sequence>MSSLRDQLDMERLPQHIAIIMDGNGRWAKEQGQDRLFGHFHGVESVRDIVEGCAELGVKYLTLYAFSTENWDRPIEEVTGLMELLVDTIRKETATLNKNKIKLHVIGDTNMLPDYARKELQESLDELKDNTGLNLIMALSYSSRWEIVNAIKNIAADVKTGKLEPFEIDQDTIKDYLTTREFPDPELMIRTSGEYRISNFLLYQLAYAELYFTNVRWPDFRKENLYEAILDFQGRERRFGKTGEQLKTSEPITQS</sequence>
<comment type="function">
    <text evidence="2">Catalyzes the condensation of isopentenyl diphosphate (IPP) with allylic pyrophosphates generating different type of terpenoids.</text>
</comment>
<dbReference type="GO" id="GO:0045547">
    <property type="term" value="F:ditrans,polycis-polyprenyl diphosphate synthase [(2E,6E)-farnesyl diphosphate specific] activity"/>
    <property type="evidence" value="ECO:0007669"/>
    <property type="project" value="TreeGrafter"/>
</dbReference>
<gene>
    <name evidence="3" type="ORF">H4075_01440</name>
</gene>
<dbReference type="FunFam" id="3.40.1180.10:FF:000001">
    <property type="entry name" value="(2E,6E)-farnesyl-diphosphate-specific ditrans,polycis-undecaprenyl-diphosphate synthase"/>
    <property type="match status" value="1"/>
</dbReference>
<dbReference type="EMBL" id="CP060007">
    <property type="protein sequence ID" value="QNA44892.1"/>
    <property type="molecule type" value="Genomic_DNA"/>
</dbReference>
<dbReference type="RefSeq" id="WP_182803471.1">
    <property type="nucleotide sequence ID" value="NZ_CP060007.1"/>
</dbReference>
<evidence type="ECO:0000313" key="3">
    <source>
        <dbReference type="EMBL" id="QNA44892.1"/>
    </source>
</evidence>
<feature type="binding site" evidence="2">
    <location>
        <position position="71"/>
    </location>
    <ligand>
        <name>substrate</name>
    </ligand>
</feature>
<reference evidence="4" key="1">
    <citation type="submission" date="2020-08" db="EMBL/GenBank/DDBJ databases">
        <title>Lacibacter sp. S13-6-6 genome sequencing.</title>
        <authorList>
            <person name="Jin L."/>
        </authorList>
    </citation>
    <scope>NUCLEOTIDE SEQUENCE [LARGE SCALE GENOMIC DNA]</scope>
    <source>
        <strain evidence="4">S13-6-6</strain>
    </source>
</reference>
<dbReference type="Proteomes" id="UP000515344">
    <property type="component" value="Chromosome"/>
</dbReference>
<dbReference type="GO" id="GO:0000287">
    <property type="term" value="F:magnesium ion binding"/>
    <property type="evidence" value="ECO:0007669"/>
    <property type="project" value="UniProtKB-UniRule"/>
</dbReference>
<feature type="active site" description="Proton acceptor" evidence="2">
    <location>
        <position position="70"/>
    </location>
</feature>
<dbReference type="InterPro" id="IPR036424">
    <property type="entry name" value="UPP_synth-like_sf"/>
</dbReference>
<dbReference type="SUPFAM" id="SSF64005">
    <property type="entry name" value="Undecaprenyl diphosphate synthase"/>
    <property type="match status" value="1"/>
</dbReference>
<dbReference type="PANTHER" id="PTHR10291">
    <property type="entry name" value="DEHYDRODOLICHYL DIPHOSPHATE SYNTHASE FAMILY MEMBER"/>
    <property type="match status" value="1"/>
</dbReference>
<dbReference type="EC" id="2.5.1.-" evidence="2"/>
<feature type="binding site" evidence="2">
    <location>
        <position position="27"/>
    </location>
    <ligand>
        <name>substrate</name>
    </ligand>
</feature>
<feature type="binding site" evidence="2">
    <location>
        <position position="209"/>
    </location>
    <ligand>
        <name>Mg(2+)</name>
        <dbReference type="ChEBI" id="CHEBI:18420"/>
    </ligand>
</feature>
<evidence type="ECO:0000313" key="4">
    <source>
        <dbReference type="Proteomes" id="UP000515344"/>
    </source>
</evidence>
<feature type="binding site" evidence="2">
    <location>
        <begin position="23"/>
        <end position="26"/>
    </location>
    <ligand>
        <name>substrate</name>
    </ligand>
</feature>